<organism evidence="1 2">
    <name type="scientific">Armillaria ostoyae</name>
    <name type="common">Armillaria root rot fungus</name>
    <dbReference type="NCBI Taxonomy" id="47428"/>
    <lineage>
        <taxon>Eukaryota</taxon>
        <taxon>Fungi</taxon>
        <taxon>Dikarya</taxon>
        <taxon>Basidiomycota</taxon>
        <taxon>Agaricomycotina</taxon>
        <taxon>Agaricomycetes</taxon>
        <taxon>Agaricomycetidae</taxon>
        <taxon>Agaricales</taxon>
        <taxon>Marasmiineae</taxon>
        <taxon>Physalacriaceae</taxon>
        <taxon>Armillaria</taxon>
    </lineage>
</organism>
<dbReference type="Proteomes" id="UP000219338">
    <property type="component" value="Unassembled WGS sequence"/>
</dbReference>
<dbReference type="EMBL" id="FUEG01000001">
    <property type="protein sequence ID" value="SJK98754.1"/>
    <property type="molecule type" value="Genomic_DNA"/>
</dbReference>
<evidence type="ECO:0000313" key="2">
    <source>
        <dbReference type="Proteomes" id="UP000219338"/>
    </source>
</evidence>
<sequence>MNDSTDDNPTTLVVQAAFRDAWDAFYAWEQEYCRESIQNLAVQESEEDDGDEDEWEIGDSAKLTADGYYVQQYHNGGTVISWLPVEVIEVTALFPECSAYESSPLVSRSVFHGDDPDSMAFMPFADDPQFIEIPQDGDQLHHTYYKEFEWQTLDDPDSNASFNFLSMLSRSYFQNLVEIIVSAAAQNLMDLNNMSLEEIDKTDVFPLDMQEIVNLDRRRDLLPWLRTSLSLPEFGSGTREIATFCNNLNCLVALMVALAGEYSPTAVKQMPKKKNIRLSDDISGPCSTNCFLHGNPPYIETHWTPEDIEALHVMLDHAPDMTPCELTTICRKPCREIFKRRCAYIPDDLVDALPRQRPPMRSRNLKIRDTDHHAFTPYVVGLSRVSHPDGGIAIYLASMTVPVTPIPAAYVLKTALIACVTANAPVIESRVSADGLDVIVQPENVGRSLARASWRTKSVILNCATREKSEVRVRFE</sequence>
<dbReference type="STRING" id="47428.A0A284QQJ3"/>
<proteinExistence type="predicted"/>
<dbReference type="OrthoDB" id="6141102at2759"/>
<accession>A0A284QQJ3</accession>
<dbReference type="AlphaFoldDB" id="A0A284QQJ3"/>
<reference evidence="2" key="1">
    <citation type="journal article" date="2017" name="Nat. Ecol. Evol.">
        <title>Genome expansion and lineage-specific genetic innovations in the forest pathogenic fungi Armillaria.</title>
        <authorList>
            <person name="Sipos G."/>
            <person name="Prasanna A.N."/>
            <person name="Walter M.C."/>
            <person name="O'Connor E."/>
            <person name="Balint B."/>
            <person name="Krizsan K."/>
            <person name="Kiss B."/>
            <person name="Hess J."/>
            <person name="Varga T."/>
            <person name="Slot J."/>
            <person name="Riley R."/>
            <person name="Boka B."/>
            <person name="Rigling D."/>
            <person name="Barry K."/>
            <person name="Lee J."/>
            <person name="Mihaltcheva S."/>
            <person name="LaButti K."/>
            <person name="Lipzen A."/>
            <person name="Waldron R."/>
            <person name="Moloney N.M."/>
            <person name="Sperisen C."/>
            <person name="Kredics L."/>
            <person name="Vagvoelgyi C."/>
            <person name="Patrignani A."/>
            <person name="Fitzpatrick D."/>
            <person name="Nagy I."/>
            <person name="Doyle S."/>
            <person name="Anderson J.B."/>
            <person name="Grigoriev I.V."/>
            <person name="Gueldener U."/>
            <person name="Muensterkoetter M."/>
            <person name="Nagy L.G."/>
        </authorList>
    </citation>
    <scope>NUCLEOTIDE SEQUENCE [LARGE SCALE GENOMIC DNA]</scope>
    <source>
        <strain evidence="2">C18/9</strain>
    </source>
</reference>
<name>A0A284QQJ3_ARMOS</name>
<keyword evidence="2" id="KW-1185">Reference proteome</keyword>
<gene>
    <name evidence="1" type="ORF">ARMOST_02023</name>
</gene>
<protein>
    <submittedName>
        <fullName evidence="1">Uncharacterized protein</fullName>
    </submittedName>
</protein>
<evidence type="ECO:0000313" key="1">
    <source>
        <dbReference type="EMBL" id="SJK98754.1"/>
    </source>
</evidence>